<dbReference type="GO" id="GO:0004674">
    <property type="term" value="F:protein serine/threonine kinase activity"/>
    <property type="evidence" value="ECO:0007669"/>
    <property type="project" value="UniProtKB-KW"/>
</dbReference>
<dbReference type="KEGG" id="ttf:THTE_3297"/>
<dbReference type="PANTHER" id="PTHR43289">
    <property type="entry name" value="MITOGEN-ACTIVATED PROTEIN KINASE KINASE KINASE 20-RELATED"/>
    <property type="match status" value="1"/>
</dbReference>
<organism evidence="9 10">
    <name type="scientific">Thermogutta terrifontis</name>
    <dbReference type="NCBI Taxonomy" id="1331910"/>
    <lineage>
        <taxon>Bacteria</taxon>
        <taxon>Pseudomonadati</taxon>
        <taxon>Planctomycetota</taxon>
        <taxon>Planctomycetia</taxon>
        <taxon>Pirellulales</taxon>
        <taxon>Thermoguttaceae</taxon>
        <taxon>Thermogutta</taxon>
    </lineage>
</organism>
<evidence type="ECO:0000256" key="4">
    <source>
        <dbReference type="ARBA" id="ARBA00022840"/>
    </source>
</evidence>
<dbReference type="SMART" id="SM00220">
    <property type="entry name" value="S_TKc"/>
    <property type="match status" value="1"/>
</dbReference>
<dbReference type="InterPro" id="IPR011009">
    <property type="entry name" value="Kinase-like_dom_sf"/>
</dbReference>
<evidence type="ECO:0000256" key="3">
    <source>
        <dbReference type="ARBA" id="ARBA00022777"/>
    </source>
</evidence>
<dbReference type="SUPFAM" id="SSF56112">
    <property type="entry name" value="Protein kinase-like (PK-like)"/>
    <property type="match status" value="1"/>
</dbReference>
<dbReference type="InterPro" id="IPR000719">
    <property type="entry name" value="Prot_kinase_dom"/>
</dbReference>
<evidence type="ECO:0000256" key="6">
    <source>
        <dbReference type="PROSITE-ProRule" id="PRU10141"/>
    </source>
</evidence>
<dbReference type="RefSeq" id="WP_095415817.1">
    <property type="nucleotide sequence ID" value="NZ_CP018477.1"/>
</dbReference>
<dbReference type="InterPro" id="IPR001789">
    <property type="entry name" value="Sig_transdc_resp-reg_receiver"/>
</dbReference>
<protein>
    <submittedName>
        <fullName evidence="9">Serine/threonine protein kinase</fullName>
    </submittedName>
</protein>
<keyword evidence="1" id="KW-0808">Transferase</keyword>
<dbReference type="PROSITE" id="PS00107">
    <property type="entry name" value="PROTEIN_KINASE_ATP"/>
    <property type="match status" value="1"/>
</dbReference>
<comment type="caution">
    <text evidence="5">Lacks conserved residue(s) required for the propagation of feature annotation.</text>
</comment>
<feature type="domain" description="Protein kinase" evidence="7">
    <location>
        <begin position="72"/>
        <end position="335"/>
    </location>
</feature>
<evidence type="ECO:0000313" key="10">
    <source>
        <dbReference type="Proteomes" id="UP000215086"/>
    </source>
</evidence>
<dbReference type="Gene3D" id="1.10.510.10">
    <property type="entry name" value="Transferase(Phosphotransferase) domain 1"/>
    <property type="match status" value="1"/>
</dbReference>
<name>A0A286RIW0_9BACT</name>
<dbReference type="Pfam" id="PF00069">
    <property type="entry name" value="Pkinase"/>
    <property type="match status" value="1"/>
</dbReference>
<dbReference type="SUPFAM" id="SSF52172">
    <property type="entry name" value="CheY-like"/>
    <property type="match status" value="1"/>
</dbReference>
<feature type="binding site" evidence="6">
    <location>
        <position position="102"/>
    </location>
    <ligand>
        <name>ATP</name>
        <dbReference type="ChEBI" id="CHEBI:30616"/>
    </ligand>
</feature>
<dbReference type="EMBL" id="CP018477">
    <property type="protein sequence ID" value="ASV75899.1"/>
    <property type="molecule type" value="Genomic_DNA"/>
</dbReference>
<dbReference type="OrthoDB" id="7806016at2"/>
<accession>A0A286RIW0</accession>
<dbReference type="CDD" id="cd14014">
    <property type="entry name" value="STKc_PknB_like"/>
    <property type="match status" value="1"/>
</dbReference>
<evidence type="ECO:0000313" key="9">
    <source>
        <dbReference type="EMBL" id="ASV75899.1"/>
    </source>
</evidence>
<keyword evidence="2 6" id="KW-0547">Nucleotide-binding</keyword>
<evidence type="ECO:0000256" key="1">
    <source>
        <dbReference type="ARBA" id="ARBA00022679"/>
    </source>
</evidence>
<dbReference type="PANTHER" id="PTHR43289:SF34">
    <property type="entry name" value="SERINE_THREONINE-PROTEIN KINASE YBDM-RELATED"/>
    <property type="match status" value="1"/>
</dbReference>
<proteinExistence type="predicted"/>
<evidence type="ECO:0000256" key="5">
    <source>
        <dbReference type="PROSITE-ProRule" id="PRU00169"/>
    </source>
</evidence>
<gene>
    <name evidence="9" type="ORF">THTE_3297</name>
</gene>
<dbReference type="GO" id="GO:0000160">
    <property type="term" value="P:phosphorelay signal transduction system"/>
    <property type="evidence" value="ECO:0007669"/>
    <property type="project" value="InterPro"/>
</dbReference>
<evidence type="ECO:0000256" key="2">
    <source>
        <dbReference type="ARBA" id="ARBA00022741"/>
    </source>
</evidence>
<keyword evidence="4 6" id="KW-0067">ATP-binding</keyword>
<keyword evidence="3 9" id="KW-0418">Kinase</keyword>
<evidence type="ECO:0000259" key="8">
    <source>
        <dbReference type="PROSITE" id="PS50110"/>
    </source>
</evidence>
<dbReference type="InterPro" id="IPR011006">
    <property type="entry name" value="CheY-like_superfamily"/>
</dbReference>
<keyword evidence="9" id="KW-0723">Serine/threonine-protein kinase</keyword>
<dbReference type="PROSITE" id="PS50110">
    <property type="entry name" value="RESPONSE_REGULATORY"/>
    <property type="match status" value="1"/>
</dbReference>
<evidence type="ECO:0000259" key="7">
    <source>
        <dbReference type="PROSITE" id="PS50011"/>
    </source>
</evidence>
<dbReference type="AlphaFoldDB" id="A0A286RIW0"/>
<feature type="domain" description="Response regulatory" evidence="8">
    <location>
        <begin position="363"/>
        <end position="481"/>
    </location>
</feature>
<dbReference type="Gene3D" id="3.40.50.2300">
    <property type="match status" value="1"/>
</dbReference>
<dbReference type="PROSITE" id="PS50011">
    <property type="entry name" value="PROTEIN_KINASE_DOM"/>
    <property type="match status" value="1"/>
</dbReference>
<keyword evidence="10" id="KW-1185">Reference proteome</keyword>
<dbReference type="GO" id="GO:0005524">
    <property type="term" value="F:ATP binding"/>
    <property type="evidence" value="ECO:0007669"/>
    <property type="project" value="UniProtKB-UniRule"/>
</dbReference>
<sequence>MPEMNAETLAERAHDVGLITDWDLRQIWSELGRKSVSLDELIQFLVRREYLTNYQVDKLLNGERDGFFYGPYKVLYLVGAGTFARVFRAVHKDDKTNVVALKVLRRRYSDNPQCYQQFIREGRLGMALKHPNIVPVYEVCSYDHTHFLVMEFVEGQNLREFVKVRKKLDPIVATRIMVDIMSGLDYAFRQGTTHRDLKLSNVLISSDGTAKLVDFGLAAVDEYLEAALPEVPANARAIDYAALEKATGVPRNDPRSDIYFAGCMYYHMLTGDPPLSETKDRMKRLSRSRFFEVVPIQERDPTVPKIVAGIINKAMALDASARYQTPADMLFDLKLAAKRLAQGDTDVDLVTAKKPNDDKAHATVLVVEPNVEMQNVLREGLKKLGYRVLIISNPQRALDRIKEENDQIDCVIINATELGEAAVTAFNQIGDDPRTHLIPAVLLLDEPQRDMLAMTNRADHRRVVSLPITMKQLRAVVSELVDRQRDLAK</sequence>
<dbReference type="InterPro" id="IPR017441">
    <property type="entry name" value="Protein_kinase_ATP_BS"/>
</dbReference>
<reference evidence="9 10" key="1">
    <citation type="journal article" name="Front. Microbiol.">
        <title>Sugar Metabolism of the First Thermophilic Planctomycete Thermogutta terrifontis: Comparative Genomic and Transcriptomic Approaches.</title>
        <authorList>
            <person name="Elcheninov A.G."/>
            <person name="Menzel P."/>
            <person name="Gudbergsdottir S.R."/>
            <person name="Slesarev A.I."/>
            <person name="Kadnikov V.V."/>
            <person name="Krogh A."/>
            <person name="Bonch-Osmolovskaya E.A."/>
            <person name="Peng X."/>
            <person name="Kublanov I.V."/>
        </authorList>
    </citation>
    <scope>NUCLEOTIDE SEQUENCE [LARGE SCALE GENOMIC DNA]</scope>
    <source>
        <strain evidence="9 10">R1</strain>
    </source>
</reference>
<dbReference type="Proteomes" id="UP000215086">
    <property type="component" value="Chromosome"/>
</dbReference>